<protein>
    <submittedName>
        <fullName evidence="2">Uncharacterized protein</fullName>
    </submittedName>
</protein>
<organism evidence="2 3">
    <name type="scientific">Plasmodium ovale wallikeri</name>
    <dbReference type="NCBI Taxonomy" id="864142"/>
    <lineage>
        <taxon>Eukaryota</taxon>
        <taxon>Sar</taxon>
        <taxon>Alveolata</taxon>
        <taxon>Apicomplexa</taxon>
        <taxon>Aconoidasida</taxon>
        <taxon>Haemosporida</taxon>
        <taxon>Plasmodiidae</taxon>
        <taxon>Plasmodium</taxon>
        <taxon>Plasmodium (Plasmodium)</taxon>
    </lineage>
</organism>
<feature type="compositionally biased region" description="Basic and acidic residues" evidence="1">
    <location>
        <begin position="334"/>
        <end position="394"/>
    </location>
</feature>
<dbReference type="AlphaFoldDB" id="A0A1A8Z2P4"/>
<evidence type="ECO:0000313" key="2">
    <source>
        <dbReference type="EMBL" id="SBT38146.1"/>
    </source>
</evidence>
<proteinExistence type="predicted"/>
<evidence type="ECO:0000313" key="3">
    <source>
        <dbReference type="Proteomes" id="UP000078555"/>
    </source>
</evidence>
<accession>A0A1A8Z2P4</accession>
<reference evidence="3" key="1">
    <citation type="submission" date="2016-05" db="EMBL/GenBank/DDBJ databases">
        <authorList>
            <person name="Naeem Raeece"/>
        </authorList>
    </citation>
    <scope>NUCLEOTIDE SEQUENCE [LARGE SCALE GENOMIC DNA]</scope>
</reference>
<sequence>MRVIVHVHFVRANRFCNFQCALFNVRYTGSLFRNIHPPFSPSTAQNANATSKAVTFEWSGKTVTFEWSGKAVTFEWSGKTATLHGQVKLQHYTVSHQKEQVNKIVYEYFYVEQKIYKVIDQADIRNLLQVDKKNGKGENGREEQGGVGSCLIGGKEKLYVDHPVDKQLNDNVRNEAFCEKLKNVVNKYICNYITNSKYFIHLCIFYIYNNEKKKFFELMKKFNMFCFSYEDLFILFYLLCRINYKDMHILRCMLHVFEIYYYKIDNTFSYSISNLLFHPHDNLHTAINSLPLFYKIKLINMDKCYYEKGHTLQRHGDAPFLEGTSLRGSSNQDGEVKNAHRGEHSEGSGEGSGERSGERSSEGSGEGRSDKSHSLGDAAKREEVERPHLQRIDESQPENILENMQDVDMEKYEKEISKDGIKFINLNIKKEKQKMKGREVKYEGLKLKSTLLSQVKNDVEKKEIRSFEIKEILTIFIHDSELANKNNYVKDFIHVLLKHFITHKDVMHCNILTLLIFMKNVNYYNDKRVNIAIEHLLKGYIPSMYSLSEKGIYNFINEKVTHLVNPSHFEKDNIQIGKKSQDILDFLYNQQYTYNFSLYNENDFAENKHEYVSHRIFKNYFFLISYMLRLPFLNFHIIKSYLNSFNIFLEILIMKKKHVKYIKISEVSFICTCFLKKKIIEKKLINNLFSILRCKITSFFPDPLQKGHVSTEVVVSGDNWPLPIDDILILLHFIYFYNLKFDDLYKYLLIICLNKLLHMSDAQQLMVFNCVEGMRKRKNSDYEKPLLDYFMYDQNVQFFLNRNKNIERESIGLIMCGLCCLNRWTDAEKYHRKNVSQWNKTKKVSRAIHNEGKGIGKGGVCKTAANEVIHDASSTHSV</sequence>
<name>A0A1A8Z2P4_PLAOA</name>
<keyword evidence="3" id="KW-1185">Reference proteome</keyword>
<feature type="region of interest" description="Disordered" evidence="1">
    <location>
        <begin position="320"/>
        <end position="406"/>
    </location>
</feature>
<dbReference type="EMBL" id="FLRD01000107">
    <property type="protein sequence ID" value="SBT38146.1"/>
    <property type="molecule type" value="Genomic_DNA"/>
</dbReference>
<evidence type="ECO:0000256" key="1">
    <source>
        <dbReference type="SAM" id="MobiDB-lite"/>
    </source>
</evidence>
<gene>
    <name evidence="2" type="ORF">POVWA1_037470</name>
</gene>
<dbReference type="Proteomes" id="UP000078555">
    <property type="component" value="Unassembled WGS sequence"/>
</dbReference>